<comment type="subcellular location">
    <subcellularLocation>
        <location evidence="1 7">Cell membrane</location>
        <topology evidence="1 7">Multi-pass membrane protein</topology>
    </subcellularLocation>
</comment>
<dbReference type="Gene3D" id="1.10.3720.10">
    <property type="entry name" value="MetI-like"/>
    <property type="match status" value="1"/>
</dbReference>
<evidence type="ECO:0000313" key="11">
    <source>
        <dbReference type="Proteomes" id="UP000315217"/>
    </source>
</evidence>
<dbReference type="Pfam" id="PF12911">
    <property type="entry name" value="OppC_N"/>
    <property type="match status" value="1"/>
</dbReference>
<name>A0A537KSZ1_9BACT</name>
<dbReference type="CDD" id="cd06261">
    <property type="entry name" value="TM_PBP2"/>
    <property type="match status" value="1"/>
</dbReference>
<dbReference type="PANTHER" id="PTHR43386">
    <property type="entry name" value="OLIGOPEPTIDE TRANSPORT SYSTEM PERMEASE PROTEIN APPC"/>
    <property type="match status" value="1"/>
</dbReference>
<keyword evidence="4 7" id="KW-0812">Transmembrane</keyword>
<evidence type="ECO:0000256" key="5">
    <source>
        <dbReference type="ARBA" id="ARBA00022989"/>
    </source>
</evidence>
<dbReference type="InterPro" id="IPR035906">
    <property type="entry name" value="MetI-like_sf"/>
</dbReference>
<feature type="transmembrane region" description="Helical" evidence="7">
    <location>
        <begin position="214"/>
        <end position="239"/>
    </location>
</feature>
<evidence type="ECO:0000259" key="8">
    <source>
        <dbReference type="PROSITE" id="PS50928"/>
    </source>
</evidence>
<reference evidence="11 12" key="1">
    <citation type="journal article" date="2019" name="Nat. Microbiol.">
        <title>Mediterranean grassland soil C-N compound turnover is dependent on rainfall and depth, and is mediated by genomically divergent microorganisms.</title>
        <authorList>
            <person name="Diamond S."/>
            <person name="Andeer P.F."/>
            <person name="Li Z."/>
            <person name="Crits-Christoph A."/>
            <person name="Burstein D."/>
            <person name="Anantharaman K."/>
            <person name="Lane K.R."/>
            <person name="Thomas B.C."/>
            <person name="Pan C."/>
            <person name="Northen T.R."/>
            <person name="Banfield J.F."/>
        </authorList>
    </citation>
    <scope>NUCLEOTIDE SEQUENCE [LARGE SCALE GENOMIC DNA]</scope>
    <source>
        <strain evidence="10">NP_1</strain>
        <strain evidence="9">NP_2</strain>
    </source>
</reference>
<evidence type="ECO:0000313" key="12">
    <source>
        <dbReference type="Proteomes" id="UP000318661"/>
    </source>
</evidence>
<gene>
    <name evidence="10" type="ORF">E6G98_13705</name>
    <name evidence="9" type="ORF">E6G99_13615</name>
</gene>
<evidence type="ECO:0000256" key="6">
    <source>
        <dbReference type="ARBA" id="ARBA00023136"/>
    </source>
</evidence>
<keyword evidence="2 7" id="KW-0813">Transport</keyword>
<sequence>MSFEGVAAIRMIPAAPRNLWATAWWRYARNPVRVLAAAAALVIVAASVLAPLLAPTRYDVSVIAESLQQPSVRHWLGTDAIGRDVVSRLLYGGRTSLEVALAVVALAVLVGVPLGVAAGFAGGWVDYAVLRLVEISTALPALLLAMLLISVLGSGIGNTILALAVVAWIEPCRLMRAQTLALRNREFVEAAWALGAGSGRLVRRHILPNTVGPLIVVITLTIPRMIFAEASLSFLGLGINDPLPSWGKMVSESVSYMQVYPVLGIAPTVMIALMVLTLTLVGDGLRDALDPSRGPSTGGWR</sequence>
<dbReference type="InterPro" id="IPR050366">
    <property type="entry name" value="BP-dependent_transpt_permease"/>
</dbReference>
<evidence type="ECO:0000256" key="2">
    <source>
        <dbReference type="ARBA" id="ARBA00022448"/>
    </source>
</evidence>
<accession>A0A537KSZ1</accession>
<feature type="transmembrane region" description="Helical" evidence="7">
    <location>
        <begin position="99"/>
        <end position="121"/>
    </location>
</feature>
<comment type="caution">
    <text evidence="9">The sequence shown here is derived from an EMBL/GenBank/DDBJ whole genome shotgun (WGS) entry which is preliminary data.</text>
</comment>
<evidence type="ECO:0000256" key="3">
    <source>
        <dbReference type="ARBA" id="ARBA00022475"/>
    </source>
</evidence>
<dbReference type="Proteomes" id="UP000318661">
    <property type="component" value="Unassembled WGS sequence"/>
</dbReference>
<dbReference type="InterPro" id="IPR025966">
    <property type="entry name" value="OppC_N"/>
</dbReference>
<feature type="domain" description="ABC transmembrane type-1" evidence="8">
    <location>
        <begin position="93"/>
        <end position="282"/>
    </location>
</feature>
<dbReference type="GO" id="GO:0005886">
    <property type="term" value="C:plasma membrane"/>
    <property type="evidence" value="ECO:0007669"/>
    <property type="project" value="UniProtKB-SubCell"/>
</dbReference>
<dbReference type="EMBL" id="VBAJ01000390">
    <property type="protein sequence ID" value="TMI98853.1"/>
    <property type="molecule type" value="Genomic_DNA"/>
</dbReference>
<dbReference type="GO" id="GO:0055085">
    <property type="term" value="P:transmembrane transport"/>
    <property type="evidence" value="ECO:0007669"/>
    <property type="project" value="InterPro"/>
</dbReference>
<dbReference type="EMBL" id="VBAI01000280">
    <property type="protein sequence ID" value="TMJ07233.1"/>
    <property type="molecule type" value="Genomic_DNA"/>
</dbReference>
<dbReference type="SUPFAM" id="SSF161098">
    <property type="entry name" value="MetI-like"/>
    <property type="match status" value="1"/>
</dbReference>
<evidence type="ECO:0000256" key="1">
    <source>
        <dbReference type="ARBA" id="ARBA00004651"/>
    </source>
</evidence>
<keyword evidence="5 7" id="KW-1133">Transmembrane helix</keyword>
<evidence type="ECO:0000256" key="7">
    <source>
        <dbReference type="RuleBase" id="RU363032"/>
    </source>
</evidence>
<dbReference type="AlphaFoldDB" id="A0A537KSZ1"/>
<dbReference type="PROSITE" id="PS50928">
    <property type="entry name" value="ABC_TM1"/>
    <property type="match status" value="1"/>
</dbReference>
<evidence type="ECO:0000313" key="9">
    <source>
        <dbReference type="EMBL" id="TMI98853.1"/>
    </source>
</evidence>
<feature type="transmembrane region" description="Helical" evidence="7">
    <location>
        <begin position="34"/>
        <end position="54"/>
    </location>
</feature>
<dbReference type="Proteomes" id="UP000315217">
    <property type="component" value="Unassembled WGS sequence"/>
</dbReference>
<keyword evidence="3" id="KW-1003">Cell membrane</keyword>
<dbReference type="InterPro" id="IPR000515">
    <property type="entry name" value="MetI-like"/>
</dbReference>
<feature type="transmembrane region" description="Helical" evidence="7">
    <location>
        <begin position="259"/>
        <end position="281"/>
    </location>
</feature>
<organism evidence="9 12">
    <name type="scientific">Candidatus Segetimicrobium genomatis</name>
    <dbReference type="NCBI Taxonomy" id="2569760"/>
    <lineage>
        <taxon>Bacteria</taxon>
        <taxon>Bacillati</taxon>
        <taxon>Candidatus Sysuimicrobiota</taxon>
        <taxon>Candidatus Sysuimicrobiia</taxon>
        <taxon>Candidatus Sysuimicrobiales</taxon>
        <taxon>Candidatus Segetimicrobiaceae</taxon>
        <taxon>Candidatus Segetimicrobium</taxon>
    </lineage>
</organism>
<evidence type="ECO:0000256" key="4">
    <source>
        <dbReference type="ARBA" id="ARBA00022692"/>
    </source>
</evidence>
<protein>
    <submittedName>
        <fullName evidence="9">ABC transporter permease</fullName>
    </submittedName>
</protein>
<evidence type="ECO:0000313" key="10">
    <source>
        <dbReference type="EMBL" id="TMJ07233.1"/>
    </source>
</evidence>
<dbReference type="PANTHER" id="PTHR43386:SF1">
    <property type="entry name" value="D,D-DIPEPTIDE TRANSPORT SYSTEM PERMEASE PROTEIN DDPC-RELATED"/>
    <property type="match status" value="1"/>
</dbReference>
<proteinExistence type="inferred from homology"/>
<feature type="transmembrane region" description="Helical" evidence="7">
    <location>
        <begin position="141"/>
        <end position="169"/>
    </location>
</feature>
<keyword evidence="6 7" id="KW-0472">Membrane</keyword>
<dbReference type="Pfam" id="PF00528">
    <property type="entry name" value="BPD_transp_1"/>
    <property type="match status" value="1"/>
</dbReference>
<comment type="similarity">
    <text evidence="7">Belongs to the binding-protein-dependent transport system permease family.</text>
</comment>